<dbReference type="Proteomes" id="UP000199556">
    <property type="component" value="Unassembled WGS sequence"/>
</dbReference>
<dbReference type="PANTHER" id="PTHR33824:SF7">
    <property type="entry name" value="POLYKETIDE CYCLASE_DEHYDRASE AND LIPID TRANSPORT SUPERFAMILY PROTEIN"/>
    <property type="match status" value="1"/>
</dbReference>
<protein>
    <submittedName>
        <fullName evidence="1">Polyketide cyclase / dehydrase and lipid transport</fullName>
    </submittedName>
</protein>
<dbReference type="OrthoDB" id="7059976at2"/>
<dbReference type="InterPro" id="IPR023393">
    <property type="entry name" value="START-like_dom_sf"/>
</dbReference>
<evidence type="ECO:0000313" key="2">
    <source>
        <dbReference type="Proteomes" id="UP000199556"/>
    </source>
</evidence>
<sequence length="151" mass="17626">MPVIEHDMLFPAEPEKVYALIRRVDEFPRYADAVQSVVPLDERTYRWTVHANGMQFHWDVAIVQEDPPRGLKWESRSGIRNTGRYRLTPARGGTRVQLTIEYHLHNRLLDKTVGRVAKPIVHHISEQAFQRIRQRLLEEARGQDGPSENHT</sequence>
<organism evidence="1 2">
    <name type="scientific">Ectothiorhodospira mobilis</name>
    <dbReference type="NCBI Taxonomy" id="195064"/>
    <lineage>
        <taxon>Bacteria</taxon>
        <taxon>Pseudomonadati</taxon>
        <taxon>Pseudomonadota</taxon>
        <taxon>Gammaproteobacteria</taxon>
        <taxon>Chromatiales</taxon>
        <taxon>Ectothiorhodospiraceae</taxon>
        <taxon>Ectothiorhodospira</taxon>
    </lineage>
</organism>
<proteinExistence type="predicted"/>
<dbReference type="SUPFAM" id="SSF55961">
    <property type="entry name" value="Bet v1-like"/>
    <property type="match status" value="1"/>
</dbReference>
<dbReference type="PANTHER" id="PTHR33824">
    <property type="entry name" value="POLYKETIDE CYCLASE/DEHYDRASE AND LIPID TRANSPORT SUPERFAMILY PROTEIN"/>
    <property type="match status" value="1"/>
</dbReference>
<reference evidence="1 2" key="1">
    <citation type="submission" date="2016-10" db="EMBL/GenBank/DDBJ databases">
        <authorList>
            <person name="de Groot N.N."/>
        </authorList>
    </citation>
    <scope>NUCLEOTIDE SEQUENCE [LARGE SCALE GENOMIC DNA]</scope>
    <source>
        <strain evidence="1 2">DSM 4180</strain>
    </source>
</reference>
<dbReference type="STRING" id="195064.SAMN05421721_11841"/>
<keyword evidence="2" id="KW-1185">Reference proteome</keyword>
<dbReference type="Gene3D" id="3.30.530.20">
    <property type="match status" value="1"/>
</dbReference>
<dbReference type="RefSeq" id="WP_090487115.1">
    <property type="nucleotide sequence ID" value="NZ_FOUO01000018.1"/>
</dbReference>
<dbReference type="Pfam" id="PF10604">
    <property type="entry name" value="Polyketide_cyc2"/>
    <property type="match status" value="1"/>
</dbReference>
<dbReference type="InterPro" id="IPR047137">
    <property type="entry name" value="ORF3"/>
</dbReference>
<accession>A0A1I4SLR6</accession>
<dbReference type="AlphaFoldDB" id="A0A1I4SLR6"/>
<gene>
    <name evidence="1" type="ORF">SAMN05421721_11841</name>
</gene>
<name>A0A1I4SLR6_ECTMO</name>
<dbReference type="EMBL" id="FOUO01000018">
    <property type="protein sequence ID" value="SFM65369.1"/>
    <property type="molecule type" value="Genomic_DNA"/>
</dbReference>
<dbReference type="InterPro" id="IPR019587">
    <property type="entry name" value="Polyketide_cyclase/dehydratase"/>
</dbReference>
<evidence type="ECO:0000313" key="1">
    <source>
        <dbReference type="EMBL" id="SFM65369.1"/>
    </source>
</evidence>